<dbReference type="AlphaFoldDB" id="A0AAJ2N4W7"/>
<protein>
    <submittedName>
        <fullName evidence="3">Copper amine oxidase N-terminal domain-containing protein</fullName>
    </submittedName>
</protein>
<dbReference type="InterPro" id="IPR012854">
    <property type="entry name" value="Cu_amine_oxidase-like_N"/>
</dbReference>
<dbReference type="Pfam" id="PF07833">
    <property type="entry name" value="Cu_amine_oxidN1"/>
    <property type="match status" value="1"/>
</dbReference>
<dbReference type="EMBL" id="JAVYAA010000004">
    <property type="protein sequence ID" value="MDT8978072.1"/>
    <property type="molecule type" value="Genomic_DNA"/>
</dbReference>
<name>A0AAJ2N4W7_9BACL</name>
<proteinExistence type="predicted"/>
<comment type="caution">
    <text evidence="3">The sequence shown here is derived from an EMBL/GenBank/DDBJ whole genome shotgun (WGS) entry which is preliminary data.</text>
</comment>
<feature type="domain" description="Copper amine oxidase-like N-terminal" evidence="2">
    <location>
        <begin position="32"/>
        <end position="138"/>
    </location>
</feature>
<reference evidence="4" key="1">
    <citation type="submission" date="2023-09" db="EMBL/GenBank/DDBJ databases">
        <title>Paenibacillus sp. chi10 Genome sequencing and assembly.</title>
        <authorList>
            <person name="Kim I."/>
        </authorList>
    </citation>
    <scope>NUCLEOTIDE SEQUENCE [LARGE SCALE GENOMIC DNA]</scope>
    <source>
        <strain evidence="4">chi10</strain>
    </source>
</reference>
<evidence type="ECO:0000313" key="4">
    <source>
        <dbReference type="Proteomes" id="UP001250538"/>
    </source>
</evidence>
<evidence type="ECO:0000256" key="1">
    <source>
        <dbReference type="SAM" id="SignalP"/>
    </source>
</evidence>
<dbReference type="Gene3D" id="3.30.457.10">
    <property type="entry name" value="Copper amine oxidase-like, N-terminal domain"/>
    <property type="match status" value="1"/>
</dbReference>
<gene>
    <name evidence="3" type="ORF">RQP50_17745</name>
</gene>
<keyword evidence="1" id="KW-0732">Signal</keyword>
<evidence type="ECO:0000259" key="2">
    <source>
        <dbReference type="Pfam" id="PF07833"/>
    </source>
</evidence>
<accession>A0AAJ2N4W7</accession>
<organism evidence="3 4">
    <name type="scientific">Paenibacillus suaedae</name>
    <dbReference type="NCBI Taxonomy" id="3077233"/>
    <lineage>
        <taxon>Bacteria</taxon>
        <taxon>Bacillati</taxon>
        <taxon>Bacillota</taxon>
        <taxon>Bacilli</taxon>
        <taxon>Bacillales</taxon>
        <taxon>Paenibacillaceae</taxon>
        <taxon>Paenibacillus</taxon>
    </lineage>
</organism>
<evidence type="ECO:0000313" key="3">
    <source>
        <dbReference type="EMBL" id="MDT8978072.1"/>
    </source>
</evidence>
<dbReference type="RefSeq" id="WP_315746242.1">
    <property type="nucleotide sequence ID" value="NZ_JAVYAA010000004.1"/>
</dbReference>
<dbReference type="SUPFAM" id="SSF55383">
    <property type="entry name" value="Copper amine oxidase, domain N"/>
    <property type="match status" value="1"/>
</dbReference>
<dbReference type="Proteomes" id="UP001250538">
    <property type="component" value="Unassembled WGS sequence"/>
</dbReference>
<feature type="chain" id="PRO_5042517055" evidence="1">
    <location>
        <begin position="25"/>
        <end position="1020"/>
    </location>
</feature>
<dbReference type="InterPro" id="IPR036582">
    <property type="entry name" value="Mao_N_sf"/>
</dbReference>
<sequence length="1020" mass="108673">MKRILSGIVAVVMLLLVIPTQLQAAASISIYMDGVKLITDQPPTTLQGRTMLPMRAIFEALDAKVLWDQRRQMVTAIKDDTTIVLKIGSKAATINGSAVVLDVPPQTLLGRTMVPVRFVSEAIGAEVGWNQRSQSVYIRTLPANKTVAPVTSVSAQTAGKYGDGRDVEVSFLKSATESAVDHYRVFVVKAANVYGFTLSQALAVPTGQYTVAFPIGGPQQVPLTSNTRDVDGDLLKKSQSYVVLVLAVGKGTNKSALSSASQTLTLTNTTVSAVSNVQVRDVADYGDGRDLQVSFARPQYDDYIANYQIHVVKTRDANRFDTAAANAVPNSFYTTISKSGSNSTLATTLSSSSRDVSGDYIRSDISYTVFVLSVSSNSKVSPHALSAGSSSITLDRPIAAPSITKVDDVGNYGDGRDLQVSFIRSGDESKVSYYRIFVVRNRDAGSFDLSDANRVPSGRYYDVARNGYNITTTLPSNARDVQGSYIGNGETYRVFVMAVAKDGNASALSAASSAIVLNNKGNVQASKNVTVSDVSDYNDGRDLRVSFERASDESDISQYRIMVVKSSDANRFTLSGANEISRSNYIAVSTTGRHQSIVVPSNARDVDGSSIRNGISYQVFVLSVGKGSYSNALSNPSWPITLENRAVVYSATNVGVQDVSDYRDGRDLQVAYTRAVDESNISQYRVLVVKSANASQFGVSAASEVPRSNYTVVKTNGANRTLTLSPDARDVDGSSIKNGVSYRVFILSVGDNDGGTNALSAPSPNIVLEDNLGADTVTNVAVQGTKNNGNSRDVEVSFSAPANDSTIAEYRILIVPSEKAEGYKLSAANTVSAINYKKVSKQAGVVKEMLPDAARDVYGKQLSKGMAYRVFILSVSEGRGASNALSAPSEEFKLLDPAVPAAANVTAVLEGEGAILKVSFDKAADSKGIAYYAIMAVPSGYVDSFTLTEANRVRNGGYRVVKVSEEGILTLTSSDKDITGSALRSGVAYRIFILSIADGRQATANNLSKASNEIIPGEAF</sequence>
<keyword evidence="4" id="KW-1185">Reference proteome</keyword>
<feature type="signal peptide" evidence="1">
    <location>
        <begin position="1"/>
        <end position="24"/>
    </location>
</feature>